<proteinExistence type="predicted"/>
<feature type="compositionally biased region" description="Low complexity" evidence="1">
    <location>
        <begin position="56"/>
        <end position="80"/>
    </location>
</feature>
<sequence length="181" mass="20169">MESINAENQVLKNQLATINTQAAYSYYYNPYVGIQPSSSNATSLHTEKHPNGNQKTSSATDSTRSNSRRNTTPTRHSTPELPSPPEGPVPPGTMNVEVMMRNIMFEEMKALEAQMEHHFSSQLHKTTTSTPGFDDLARGVRETPLTKRITNTVTPKFGSISFPRFDELEMSNPEMVLQPPS</sequence>
<accession>A0AA88AD48</accession>
<organism evidence="2 3">
    <name type="scientific">Ficus carica</name>
    <name type="common">Common fig</name>
    <dbReference type="NCBI Taxonomy" id="3494"/>
    <lineage>
        <taxon>Eukaryota</taxon>
        <taxon>Viridiplantae</taxon>
        <taxon>Streptophyta</taxon>
        <taxon>Embryophyta</taxon>
        <taxon>Tracheophyta</taxon>
        <taxon>Spermatophyta</taxon>
        <taxon>Magnoliopsida</taxon>
        <taxon>eudicotyledons</taxon>
        <taxon>Gunneridae</taxon>
        <taxon>Pentapetalae</taxon>
        <taxon>rosids</taxon>
        <taxon>fabids</taxon>
        <taxon>Rosales</taxon>
        <taxon>Moraceae</taxon>
        <taxon>Ficeae</taxon>
        <taxon>Ficus</taxon>
    </lineage>
</organism>
<gene>
    <name evidence="2" type="ORF">TIFTF001_020168</name>
</gene>
<dbReference type="EMBL" id="BTGU01000036">
    <property type="protein sequence ID" value="GMN51017.1"/>
    <property type="molecule type" value="Genomic_DNA"/>
</dbReference>
<feature type="compositionally biased region" description="Pro residues" evidence="1">
    <location>
        <begin position="81"/>
        <end position="91"/>
    </location>
</feature>
<comment type="caution">
    <text evidence="2">The sequence shown here is derived from an EMBL/GenBank/DDBJ whole genome shotgun (WGS) entry which is preliminary data.</text>
</comment>
<name>A0AA88AD48_FICCA</name>
<dbReference type="AlphaFoldDB" id="A0AA88AD48"/>
<keyword evidence="3" id="KW-1185">Reference proteome</keyword>
<reference evidence="2" key="1">
    <citation type="submission" date="2023-07" db="EMBL/GenBank/DDBJ databases">
        <title>draft genome sequence of fig (Ficus carica).</title>
        <authorList>
            <person name="Takahashi T."/>
            <person name="Nishimura K."/>
        </authorList>
    </citation>
    <scope>NUCLEOTIDE SEQUENCE</scope>
</reference>
<protein>
    <submittedName>
        <fullName evidence="2">Uncharacterized protein</fullName>
    </submittedName>
</protein>
<dbReference type="Proteomes" id="UP001187192">
    <property type="component" value="Unassembled WGS sequence"/>
</dbReference>
<evidence type="ECO:0000256" key="1">
    <source>
        <dbReference type="SAM" id="MobiDB-lite"/>
    </source>
</evidence>
<evidence type="ECO:0000313" key="2">
    <source>
        <dbReference type="EMBL" id="GMN51017.1"/>
    </source>
</evidence>
<evidence type="ECO:0000313" key="3">
    <source>
        <dbReference type="Proteomes" id="UP001187192"/>
    </source>
</evidence>
<feature type="region of interest" description="Disordered" evidence="1">
    <location>
        <begin position="39"/>
        <end position="94"/>
    </location>
</feature>